<evidence type="ECO:0000313" key="3">
    <source>
        <dbReference type="Proteomes" id="UP000215196"/>
    </source>
</evidence>
<protein>
    <submittedName>
        <fullName evidence="2">Penicillin-binding protein E</fullName>
    </submittedName>
</protein>
<dbReference type="InterPro" id="IPR012338">
    <property type="entry name" value="Beta-lactam/transpept-like"/>
</dbReference>
<name>A0A239XBF4_9FLAO</name>
<dbReference type="KEGG" id="ctak:4412677_01339"/>
<sequence>MPKNFELSFLLILLFNISCKSEAEKIKERNAVVDSTVTAFQKLYYQNQLDSVFTSTQFNGTISVEQNSEKIYEKENGFENFKTKSKLDSNSVFAIASVSKQFTAVLILLQQEAGKLNVNDKVSKYLADFQKPNFEKVTIHQLLNHTSGLNDFGENLQFESGSDYSYSNKGYNYLGEIVAKVSGKSFDQNVKGLFQKAGMKHSSTAGLFQGTDLAGANIGTLENAQKVENMPKRLAEKSIGTAAGGILSTINDLHRWNAALYSGKILEPENLAAFKKNYVTREHYVLGNVGYGYGIMSNIGKPEAYFHTGYVKGAPSLLIYYPGTNTSVVILSNFANESRGKESIFVPHRRVKDITDAVESTVVELRKEMIR</sequence>
<accession>A0A239XBF4</accession>
<proteinExistence type="predicted"/>
<dbReference type="Pfam" id="PF00144">
    <property type="entry name" value="Beta-lactamase"/>
    <property type="match status" value="1"/>
</dbReference>
<dbReference type="InterPro" id="IPR001466">
    <property type="entry name" value="Beta-lactam-related"/>
</dbReference>
<reference evidence="2 3" key="1">
    <citation type="submission" date="2017-06" db="EMBL/GenBank/DDBJ databases">
        <authorList>
            <consortium name="Pathogen Informatics"/>
        </authorList>
    </citation>
    <scope>NUCLEOTIDE SEQUENCE [LARGE SCALE GENOMIC DNA]</scope>
    <source>
        <strain evidence="2 3">NCTC13490</strain>
    </source>
</reference>
<evidence type="ECO:0000313" key="2">
    <source>
        <dbReference type="EMBL" id="SNV43949.1"/>
    </source>
</evidence>
<dbReference type="Proteomes" id="UP000215196">
    <property type="component" value="Chromosome 1"/>
</dbReference>
<keyword evidence="3" id="KW-1185">Reference proteome</keyword>
<organism evidence="2 3">
    <name type="scientific">Chryseobacterium taklimakanense</name>
    <dbReference type="NCBI Taxonomy" id="536441"/>
    <lineage>
        <taxon>Bacteria</taxon>
        <taxon>Pseudomonadati</taxon>
        <taxon>Bacteroidota</taxon>
        <taxon>Flavobacteriia</taxon>
        <taxon>Flavobacteriales</taxon>
        <taxon>Weeksellaceae</taxon>
        <taxon>Chryseobacterium group</taxon>
        <taxon>Chryseobacterium</taxon>
    </lineage>
</organism>
<dbReference type="PANTHER" id="PTHR46825">
    <property type="entry name" value="D-ALANYL-D-ALANINE-CARBOXYPEPTIDASE/ENDOPEPTIDASE AMPH"/>
    <property type="match status" value="1"/>
</dbReference>
<gene>
    <name evidence="2" type="primary">pbpE_1</name>
    <name evidence="2" type="ORF">SAMEA4412677_01339</name>
</gene>
<dbReference type="AlphaFoldDB" id="A0A239XBF4"/>
<dbReference type="PANTHER" id="PTHR46825:SF9">
    <property type="entry name" value="BETA-LACTAMASE-RELATED DOMAIN-CONTAINING PROTEIN"/>
    <property type="match status" value="1"/>
</dbReference>
<evidence type="ECO:0000259" key="1">
    <source>
        <dbReference type="Pfam" id="PF00144"/>
    </source>
</evidence>
<dbReference type="EMBL" id="LT906465">
    <property type="protein sequence ID" value="SNV43949.1"/>
    <property type="molecule type" value="Genomic_DNA"/>
</dbReference>
<dbReference type="InterPro" id="IPR050491">
    <property type="entry name" value="AmpC-like"/>
</dbReference>
<feature type="domain" description="Beta-lactamase-related" evidence="1">
    <location>
        <begin position="63"/>
        <end position="337"/>
    </location>
</feature>
<dbReference type="SUPFAM" id="SSF56601">
    <property type="entry name" value="beta-lactamase/transpeptidase-like"/>
    <property type="match status" value="1"/>
</dbReference>
<dbReference type="Gene3D" id="3.40.710.10">
    <property type="entry name" value="DD-peptidase/beta-lactamase superfamily"/>
    <property type="match status" value="1"/>
</dbReference>